<dbReference type="AlphaFoldDB" id="A0A2W5P8N3"/>
<comment type="catalytic activity">
    <reaction evidence="4">
        <text>alpha,alpha-trehalose 6-phosphate + H2O = alpha,alpha-trehalose + phosphate</text>
        <dbReference type="Rhea" id="RHEA:23420"/>
        <dbReference type="ChEBI" id="CHEBI:15377"/>
        <dbReference type="ChEBI" id="CHEBI:16551"/>
        <dbReference type="ChEBI" id="CHEBI:43474"/>
        <dbReference type="ChEBI" id="CHEBI:58429"/>
        <dbReference type="EC" id="3.1.3.12"/>
    </reaction>
</comment>
<sequence length="247" mass="24817">MTDLAPPPPGLLANASLFLDFDGTLVEIADTPDAVAVGAGVSPLLVRLSDALAGRIAIVSGRPVREVRALLAPAQLAVAGSHGLEIAAADGTVSAPDRPAALDAALAAAEAFATAHPGALVEDKPFGVGLHYRRAPGAAAAVAALADELAAAHDLTVQHGKMVAELRLPGRDKGSAVEMLMAEPRRLRTVPVFVGDDVTDEAGFAAAAAMGGAGVLVGPPRATAATWRVDGVAAALAWLDTACRELT</sequence>
<evidence type="ECO:0000313" key="5">
    <source>
        <dbReference type="EMBL" id="PZQ62102.1"/>
    </source>
</evidence>
<evidence type="ECO:0000256" key="3">
    <source>
        <dbReference type="ARBA" id="ARBA00022801"/>
    </source>
</evidence>
<dbReference type="Pfam" id="PF02358">
    <property type="entry name" value="Trehalose_PPase"/>
    <property type="match status" value="1"/>
</dbReference>
<dbReference type="Gene3D" id="3.30.70.1020">
    <property type="entry name" value="Trehalose-6-phosphate phosphatase related protein, domain 2"/>
    <property type="match status" value="1"/>
</dbReference>
<comment type="pathway">
    <text evidence="1 4">Glycan biosynthesis; trehalose biosynthesis.</text>
</comment>
<dbReference type="SUPFAM" id="SSF56784">
    <property type="entry name" value="HAD-like"/>
    <property type="match status" value="1"/>
</dbReference>
<dbReference type="PANTHER" id="PTHR43768">
    <property type="entry name" value="TREHALOSE 6-PHOSPHATE PHOSPHATASE"/>
    <property type="match status" value="1"/>
</dbReference>
<reference evidence="5 6" key="1">
    <citation type="submission" date="2017-08" db="EMBL/GenBank/DDBJ databases">
        <title>Infants hospitalized years apart are colonized by the same room-sourced microbial strains.</title>
        <authorList>
            <person name="Brooks B."/>
            <person name="Olm M.R."/>
            <person name="Firek B.A."/>
            <person name="Baker R."/>
            <person name="Thomas B.C."/>
            <person name="Morowitz M.J."/>
            <person name="Banfield J.F."/>
        </authorList>
    </citation>
    <scope>NUCLEOTIDE SEQUENCE [LARGE SCALE GENOMIC DNA]</scope>
    <source>
        <strain evidence="5">S2_005_001_R1_22</strain>
    </source>
</reference>
<name>A0A2W5P8N3_9SPHN</name>
<organism evidence="5 6">
    <name type="scientific">Sphingomonas taxi</name>
    <dbReference type="NCBI Taxonomy" id="1549858"/>
    <lineage>
        <taxon>Bacteria</taxon>
        <taxon>Pseudomonadati</taxon>
        <taxon>Pseudomonadota</taxon>
        <taxon>Alphaproteobacteria</taxon>
        <taxon>Sphingomonadales</taxon>
        <taxon>Sphingomonadaceae</taxon>
        <taxon>Sphingomonas</taxon>
    </lineage>
</organism>
<dbReference type="InterPro" id="IPR023214">
    <property type="entry name" value="HAD_sf"/>
</dbReference>
<dbReference type="GO" id="GO:0004805">
    <property type="term" value="F:trehalose-phosphatase activity"/>
    <property type="evidence" value="ECO:0007669"/>
    <property type="project" value="UniProtKB-EC"/>
</dbReference>
<dbReference type="EMBL" id="QFQI01000002">
    <property type="protein sequence ID" value="PZQ62102.1"/>
    <property type="molecule type" value="Genomic_DNA"/>
</dbReference>
<evidence type="ECO:0000313" key="6">
    <source>
        <dbReference type="Proteomes" id="UP000249229"/>
    </source>
</evidence>
<dbReference type="Proteomes" id="UP000249229">
    <property type="component" value="Unassembled WGS sequence"/>
</dbReference>
<dbReference type="EC" id="3.1.3.12" evidence="4"/>
<dbReference type="PANTHER" id="PTHR43768:SF3">
    <property type="entry name" value="TREHALOSE 6-PHOSPHATE PHOSPHATASE"/>
    <property type="match status" value="1"/>
</dbReference>
<dbReference type="Gene3D" id="3.40.50.1000">
    <property type="entry name" value="HAD superfamily/HAD-like"/>
    <property type="match status" value="1"/>
</dbReference>
<comment type="caution">
    <text evidence="5">The sequence shown here is derived from an EMBL/GenBank/DDBJ whole genome shotgun (WGS) entry which is preliminary data.</text>
</comment>
<dbReference type="InterPro" id="IPR036412">
    <property type="entry name" value="HAD-like_sf"/>
</dbReference>
<dbReference type="NCBIfam" id="TIGR01484">
    <property type="entry name" value="HAD-SF-IIB"/>
    <property type="match status" value="1"/>
</dbReference>
<comment type="cofactor">
    <cofactor evidence="4">
        <name>Mg(2+)</name>
        <dbReference type="ChEBI" id="CHEBI:18420"/>
    </cofactor>
</comment>
<protein>
    <recommendedName>
        <fullName evidence="4">Trehalose 6-phosphate phosphatase</fullName>
        <ecNumber evidence="4">3.1.3.12</ecNumber>
    </recommendedName>
</protein>
<dbReference type="GO" id="GO:0005992">
    <property type="term" value="P:trehalose biosynthetic process"/>
    <property type="evidence" value="ECO:0007669"/>
    <property type="project" value="UniProtKB-UniPathway"/>
</dbReference>
<evidence type="ECO:0000256" key="1">
    <source>
        <dbReference type="ARBA" id="ARBA00005199"/>
    </source>
</evidence>
<dbReference type="InterPro" id="IPR006379">
    <property type="entry name" value="HAD-SF_hydro_IIB"/>
</dbReference>
<dbReference type="InterPro" id="IPR003337">
    <property type="entry name" value="Trehalose_PPase"/>
</dbReference>
<proteinExistence type="inferred from homology"/>
<comment type="similarity">
    <text evidence="2 4">Belongs to the trehalose phosphatase family.</text>
</comment>
<dbReference type="UniPathway" id="UPA00299"/>
<evidence type="ECO:0000256" key="2">
    <source>
        <dbReference type="ARBA" id="ARBA00008770"/>
    </source>
</evidence>
<keyword evidence="3 4" id="KW-0378">Hydrolase</keyword>
<keyword evidence="4" id="KW-0479">Metal-binding</keyword>
<gene>
    <name evidence="5" type="primary">otsB</name>
    <name evidence="5" type="ORF">DI544_03285</name>
</gene>
<comment type="function">
    <text evidence="4">Removes the phosphate from trehalose 6-phosphate to produce free trehalose.</text>
</comment>
<accession>A0A2W5P8N3</accession>
<dbReference type="InterPro" id="IPR044651">
    <property type="entry name" value="OTSB-like"/>
</dbReference>
<keyword evidence="4" id="KW-0460">Magnesium</keyword>
<dbReference type="NCBIfam" id="TIGR00685">
    <property type="entry name" value="T6PP"/>
    <property type="match status" value="1"/>
</dbReference>
<dbReference type="GO" id="GO:0046872">
    <property type="term" value="F:metal ion binding"/>
    <property type="evidence" value="ECO:0007669"/>
    <property type="project" value="UniProtKB-KW"/>
</dbReference>
<evidence type="ECO:0000256" key="4">
    <source>
        <dbReference type="RuleBase" id="RU361117"/>
    </source>
</evidence>